<evidence type="ECO:0000313" key="2">
    <source>
        <dbReference type="Proteomes" id="UP000222564"/>
    </source>
</evidence>
<comment type="caution">
    <text evidence="1">The sequence shown here is derived from an EMBL/GenBank/DDBJ whole genome shotgun (WGS) entry which is preliminary data.</text>
</comment>
<keyword evidence="2" id="KW-1185">Reference proteome</keyword>
<sequence>MATFEGLRQGLGDMDRRDGVVALAQVDVAGDIRTFNGSVFNIIKAEFAAGGCNNDTVLGFGFSLPVSLSKKLTNLYHLNSFFIILYSI</sequence>
<organism evidence="1 2">
    <name type="scientific">Desulforamulus profundi</name>
    <dbReference type="NCBI Taxonomy" id="1383067"/>
    <lineage>
        <taxon>Bacteria</taxon>
        <taxon>Bacillati</taxon>
        <taxon>Bacillota</taxon>
        <taxon>Clostridia</taxon>
        <taxon>Eubacteriales</taxon>
        <taxon>Peptococcaceae</taxon>
        <taxon>Desulforamulus</taxon>
    </lineage>
</organism>
<protein>
    <submittedName>
        <fullName evidence="1">Uncharacterized protein</fullName>
    </submittedName>
</protein>
<proteinExistence type="predicted"/>
<dbReference type="Proteomes" id="UP000222564">
    <property type="component" value="Unassembled WGS sequence"/>
</dbReference>
<accession>A0A2C6MDU9</accession>
<name>A0A2C6MDU9_9FIRM</name>
<reference evidence="1 2" key="1">
    <citation type="submission" date="2013-09" db="EMBL/GenBank/DDBJ databases">
        <title>Biodegradation of hydrocarbons in the deep terrestrial subsurface : characterization of a microbial consortium composed of two Desulfotomaculum species originating from a deep geological formation.</title>
        <authorList>
            <person name="Aullo T."/>
            <person name="Berlendis S."/>
            <person name="Lascourreges J.-F."/>
            <person name="Dessort D."/>
            <person name="Saint-Laurent S."/>
            <person name="Schraauwers B."/>
            <person name="Mas J."/>
            <person name="Magot M."/>
            <person name="Ranchou-Peyruse A."/>
        </authorList>
    </citation>
    <scope>NUCLEOTIDE SEQUENCE [LARGE SCALE GENOMIC DNA]</scope>
    <source>
        <strain evidence="1 2">Bs107</strain>
    </source>
</reference>
<gene>
    <name evidence="1" type="ORF">P378_13980</name>
</gene>
<dbReference type="AlphaFoldDB" id="A0A2C6MDU9"/>
<evidence type="ECO:0000313" key="1">
    <source>
        <dbReference type="EMBL" id="PHJ37775.1"/>
    </source>
</evidence>
<dbReference type="EMBL" id="AWQQ01000080">
    <property type="protein sequence ID" value="PHJ37775.1"/>
    <property type="molecule type" value="Genomic_DNA"/>
</dbReference>